<evidence type="ECO:0000256" key="8">
    <source>
        <dbReference type="ARBA" id="ARBA00022723"/>
    </source>
</evidence>
<name>A0ABN8M791_9CNID</name>
<evidence type="ECO:0000256" key="7">
    <source>
        <dbReference type="ARBA" id="ARBA00022692"/>
    </source>
</evidence>
<comment type="similarity">
    <text evidence="3">Belongs to the TRAFAC class TrmE-Era-EngA-EngB-Septin-like GTPase superfamily. AIG1/Toc34/Toc159-like paraseptin GTPase family. IAN subfamily.</text>
</comment>
<evidence type="ECO:0000256" key="13">
    <source>
        <dbReference type="ARBA" id="ARBA00022927"/>
    </source>
</evidence>
<evidence type="ECO:0000256" key="18">
    <source>
        <dbReference type="SAM" id="MobiDB-lite"/>
    </source>
</evidence>
<keyword evidence="6" id="KW-0934">Plastid</keyword>
<evidence type="ECO:0000256" key="3">
    <source>
        <dbReference type="ARBA" id="ARBA00008535"/>
    </source>
</evidence>
<keyword evidence="4" id="KW-0813">Transport</keyword>
<keyword evidence="16" id="KW-0472">Membrane</keyword>
<keyword evidence="5" id="KW-0150">Chloroplast</keyword>
<feature type="compositionally biased region" description="Acidic residues" evidence="18">
    <location>
        <begin position="313"/>
        <end position="322"/>
    </location>
</feature>
<evidence type="ECO:0000256" key="10">
    <source>
        <dbReference type="ARBA" id="ARBA00022801"/>
    </source>
</evidence>
<evidence type="ECO:0000313" key="20">
    <source>
        <dbReference type="EMBL" id="CAH3022704.1"/>
    </source>
</evidence>
<keyword evidence="7" id="KW-0812">Transmembrane</keyword>
<gene>
    <name evidence="20" type="ORF">PEVE_00016558</name>
</gene>
<evidence type="ECO:0000256" key="15">
    <source>
        <dbReference type="ARBA" id="ARBA00023134"/>
    </source>
</evidence>
<keyword evidence="12" id="KW-0460">Magnesium</keyword>
<keyword evidence="10" id="KW-0378">Hydrolase</keyword>
<feature type="region of interest" description="Disordered" evidence="18">
    <location>
        <begin position="276"/>
        <end position="358"/>
    </location>
</feature>
<feature type="compositionally biased region" description="Acidic residues" evidence="18">
    <location>
        <begin position="422"/>
        <end position="440"/>
    </location>
</feature>
<evidence type="ECO:0000256" key="2">
    <source>
        <dbReference type="ARBA" id="ARBA00004167"/>
    </source>
</evidence>
<comment type="caution">
    <text evidence="20">The sequence shown here is derived from an EMBL/GenBank/DDBJ whole genome shotgun (WGS) entry which is preliminary data.</text>
</comment>
<dbReference type="SUPFAM" id="SSF52540">
    <property type="entry name" value="P-loop containing nucleoside triphosphate hydrolases"/>
    <property type="match status" value="1"/>
</dbReference>
<evidence type="ECO:0000256" key="4">
    <source>
        <dbReference type="ARBA" id="ARBA00022448"/>
    </source>
</evidence>
<feature type="compositionally biased region" description="Basic residues" evidence="18">
    <location>
        <begin position="341"/>
        <end position="351"/>
    </location>
</feature>
<evidence type="ECO:0000256" key="12">
    <source>
        <dbReference type="ARBA" id="ARBA00022842"/>
    </source>
</evidence>
<comment type="cofactor">
    <cofactor evidence="1">
        <name>Mg(2+)</name>
        <dbReference type="ChEBI" id="CHEBI:18420"/>
    </cofactor>
</comment>
<keyword evidence="15" id="KW-0342">GTP-binding</keyword>
<evidence type="ECO:0000313" key="21">
    <source>
        <dbReference type="Proteomes" id="UP001159427"/>
    </source>
</evidence>
<proteinExistence type="inferred from homology"/>
<evidence type="ECO:0000259" key="19">
    <source>
        <dbReference type="PROSITE" id="PS51720"/>
    </source>
</evidence>
<evidence type="ECO:0000256" key="14">
    <source>
        <dbReference type="ARBA" id="ARBA00022989"/>
    </source>
</evidence>
<evidence type="ECO:0000256" key="9">
    <source>
        <dbReference type="ARBA" id="ARBA00022741"/>
    </source>
</evidence>
<dbReference type="InterPro" id="IPR006703">
    <property type="entry name" value="G_AIG1"/>
</dbReference>
<feature type="domain" description="AIG1-type G" evidence="19">
    <location>
        <begin position="43"/>
        <end position="263"/>
    </location>
</feature>
<dbReference type="InterPro" id="IPR027417">
    <property type="entry name" value="P-loop_NTPase"/>
</dbReference>
<evidence type="ECO:0000256" key="5">
    <source>
        <dbReference type="ARBA" id="ARBA00022528"/>
    </source>
</evidence>
<comment type="subcellular location">
    <subcellularLocation>
        <location evidence="2">Membrane</location>
        <topology evidence="2">Single-pass membrane protein</topology>
    </subcellularLocation>
    <subcellularLocation>
        <location evidence="17">Plastid</location>
        <location evidence="17">Chloroplast outer membrane</location>
    </subcellularLocation>
</comment>
<dbReference type="Proteomes" id="UP001159427">
    <property type="component" value="Unassembled WGS sequence"/>
</dbReference>
<protein>
    <recommendedName>
        <fullName evidence="19">AIG1-type G domain-containing protein</fullName>
    </recommendedName>
</protein>
<evidence type="ECO:0000256" key="1">
    <source>
        <dbReference type="ARBA" id="ARBA00001946"/>
    </source>
</evidence>
<evidence type="ECO:0000256" key="16">
    <source>
        <dbReference type="ARBA" id="ARBA00023136"/>
    </source>
</evidence>
<dbReference type="Gene3D" id="3.40.50.300">
    <property type="entry name" value="P-loop containing nucleotide triphosphate hydrolases"/>
    <property type="match status" value="1"/>
</dbReference>
<keyword evidence="9" id="KW-0547">Nucleotide-binding</keyword>
<dbReference type="PROSITE" id="PS51720">
    <property type="entry name" value="G_AIG1"/>
    <property type="match status" value="1"/>
</dbReference>
<keyword evidence="11" id="KW-1002">Plastid outer membrane</keyword>
<sequence length="440" mass="49845">MAEGKIPPEVKFSGASNWEQAMLLINGTKTLEYYIEQCLTSGRMEITILLSGKTGAGKSHLVNALTGQNLAKEGNTLDPETFEVTPYHFTVNDVQITVFDTPGLADGTGNEEEYLRKIKERVTDPFDVFIFCTEMNSRRFRNDDIKTVEKLTATFGTQLWEHAIVALTFANEVLHPNKDATQEERISLFNERMRCFKKTIQDVLLKVGVAEKSVINVPFVATGDLCEPCLPGITNWQTAFWIATFKRLDKSARFPFLILNKDRLKISSAEPDVQVKERPLRRNLPPQEAEGTPQRRQRRSFHGFELVNREQDSGYEPDSDADTEFRTKSRTLPVKTSKIPPKTKPKPKKEKMQRDTSTIDIDEEAAAVVVLEFISDVGEGASKLAGEYIHPGAGNAFQAAFRWIMRLIKFLWQRQSSKEDARDEDEDEGEDEDEVDQGDD</sequence>
<keyword evidence="14" id="KW-1133">Transmembrane helix</keyword>
<organism evidence="20 21">
    <name type="scientific">Porites evermanni</name>
    <dbReference type="NCBI Taxonomy" id="104178"/>
    <lineage>
        <taxon>Eukaryota</taxon>
        <taxon>Metazoa</taxon>
        <taxon>Cnidaria</taxon>
        <taxon>Anthozoa</taxon>
        <taxon>Hexacorallia</taxon>
        <taxon>Scleractinia</taxon>
        <taxon>Fungiina</taxon>
        <taxon>Poritidae</taxon>
        <taxon>Porites</taxon>
    </lineage>
</organism>
<keyword evidence="13" id="KW-0653">Protein transport</keyword>
<dbReference type="EMBL" id="CALNXI010000230">
    <property type="protein sequence ID" value="CAH3022704.1"/>
    <property type="molecule type" value="Genomic_DNA"/>
</dbReference>
<dbReference type="Pfam" id="PF04548">
    <property type="entry name" value="AIG1"/>
    <property type="match status" value="1"/>
</dbReference>
<dbReference type="InterPro" id="IPR045058">
    <property type="entry name" value="GIMA/IAN/Toc"/>
</dbReference>
<dbReference type="PANTHER" id="PTHR10903">
    <property type="entry name" value="GTPASE, IMAP FAMILY MEMBER-RELATED"/>
    <property type="match status" value="1"/>
</dbReference>
<keyword evidence="21" id="KW-1185">Reference proteome</keyword>
<reference evidence="20 21" key="1">
    <citation type="submission" date="2022-05" db="EMBL/GenBank/DDBJ databases">
        <authorList>
            <consortium name="Genoscope - CEA"/>
            <person name="William W."/>
        </authorList>
    </citation>
    <scope>NUCLEOTIDE SEQUENCE [LARGE SCALE GENOMIC DNA]</scope>
</reference>
<keyword evidence="8" id="KW-0479">Metal-binding</keyword>
<evidence type="ECO:0000256" key="17">
    <source>
        <dbReference type="ARBA" id="ARBA00024013"/>
    </source>
</evidence>
<evidence type="ECO:0000256" key="6">
    <source>
        <dbReference type="ARBA" id="ARBA00022640"/>
    </source>
</evidence>
<accession>A0ABN8M791</accession>
<feature type="region of interest" description="Disordered" evidence="18">
    <location>
        <begin position="415"/>
        <end position="440"/>
    </location>
</feature>
<evidence type="ECO:0000256" key="11">
    <source>
        <dbReference type="ARBA" id="ARBA00022805"/>
    </source>
</evidence>
<dbReference type="PANTHER" id="PTHR10903:SF135">
    <property type="entry name" value="TRANSLOCASE OF CHLOROPLAST 120, CHLOROPLASTIC-RELATED"/>
    <property type="match status" value="1"/>
</dbReference>